<evidence type="ECO:0000259" key="6">
    <source>
        <dbReference type="Pfam" id="PF02601"/>
    </source>
</evidence>
<evidence type="ECO:0000256" key="4">
    <source>
        <dbReference type="ARBA" id="ARBA00022839"/>
    </source>
</evidence>
<gene>
    <name evidence="8" type="ORF">JEU22_02850</name>
</gene>
<evidence type="ECO:0000256" key="1">
    <source>
        <dbReference type="ARBA" id="ARBA00022490"/>
    </source>
</evidence>
<comment type="subcellular location">
    <subcellularLocation>
        <location evidence="5">Cytoplasm</location>
    </subcellularLocation>
</comment>
<name>A0A8I1EAG4_PSEPU</name>
<dbReference type="EMBL" id="JAEHTE010000002">
    <property type="protein sequence ID" value="MBI6882839.1"/>
    <property type="molecule type" value="Genomic_DNA"/>
</dbReference>
<comment type="similarity">
    <text evidence="5">Belongs to the XseA family.</text>
</comment>
<dbReference type="InterPro" id="IPR025824">
    <property type="entry name" value="OB-fold_nuc-bd_dom"/>
</dbReference>
<dbReference type="CDD" id="cd04489">
    <property type="entry name" value="ExoVII_LU_OBF"/>
    <property type="match status" value="1"/>
</dbReference>
<protein>
    <recommendedName>
        <fullName evidence="5">Exodeoxyribonuclease 7 large subunit</fullName>
        <ecNumber evidence="5">3.1.11.6</ecNumber>
    </recommendedName>
</protein>
<dbReference type="Proteomes" id="UP000637061">
    <property type="component" value="Unassembled WGS sequence"/>
</dbReference>
<keyword evidence="1" id="KW-0963">Cytoplasm</keyword>
<dbReference type="Pfam" id="PF13742">
    <property type="entry name" value="tRNA_anti_2"/>
    <property type="match status" value="1"/>
</dbReference>
<accession>A0A8I1EAG4</accession>
<dbReference type="PANTHER" id="PTHR30008:SF0">
    <property type="entry name" value="EXODEOXYRIBONUCLEASE 7 LARGE SUBUNIT"/>
    <property type="match status" value="1"/>
</dbReference>
<dbReference type="PANTHER" id="PTHR30008">
    <property type="entry name" value="EXODEOXYRIBONUCLEASE 7 LARGE SUBUNIT"/>
    <property type="match status" value="1"/>
</dbReference>
<dbReference type="NCBIfam" id="TIGR00237">
    <property type="entry name" value="xseA"/>
    <property type="match status" value="1"/>
</dbReference>
<evidence type="ECO:0000313" key="9">
    <source>
        <dbReference type="Proteomes" id="UP000637061"/>
    </source>
</evidence>
<comment type="catalytic activity">
    <reaction evidence="5">
        <text>Exonucleolytic cleavage in either 5'- to 3'- or 3'- to 5'-direction to yield nucleoside 5'-phosphates.</text>
        <dbReference type="EC" id="3.1.11.6"/>
    </reaction>
</comment>
<evidence type="ECO:0000256" key="2">
    <source>
        <dbReference type="ARBA" id="ARBA00022722"/>
    </source>
</evidence>
<dbReference type="InterPro" id="IPR003753">
    <property type="entry name" value="Exonuc_VII_L"/>
</dbReference>
<organism evidence="8 9">
    <name type="scientific">Pseudomonas putida</name>
    <name type="common">Arthrobacter siderocapsulatus</name>
    <dbReference type="NCBI Taxonomy" id="303"/>
    <lineage>
        <taxon>Bacteria</taxon>
        <taxon>Pseudomonadati</taxon>
        <taxon>Pseudomonadota</taxon>
        <taxon>Gammaproteobacteria</taxon>
        <taxon>Pseudomonadales</taxon>
        <taxon>Pseudomonadaceae</taxon>
        <taxon>Pseudomonas</taxon>
    </lineage>
</organism>
<dbReference type="GO" id="GO:0003676">
    <property type="term" value="F:nucleic acid binding"/>
    <property type="evidence" value="ECO:0007669"/>
    <property type="project" value="InterPro"/>
</dbReference>
<evidence type="ECO:0000256" key="3">
    <source>
        <dbReference type="ARBA" id="ARBA00022801"/>
    </source>
</evidence>
<dbReference type="AlphaFoldDB" id="A0A8I1EAG4"/>
<keyword evidence="3 5" id="KW-0378">Hydrolase</keyword>
<dbReference type="GO" id="GO:0009318">
    <property type="term" value="C:exodeoxyribonuclease VII complex"/>
    <property type="evidence" value="ECO:0007669"/>
    <property type="project" value="UniProtKB-UniRule"/>
</dbReference>
<evidence type="ECO:0000256" key="5">
    <source>
        <dbReference type="RuleBase" id="RU004355"/>
    </source>
</evidence>
<dbReference type="EC" id="3.1.11.6" evidence="5"/>
<keyword evidence="2 5" id="KW-0540">Nuclease</keyword>
<dbReference type="InterPro" id="IPR020579">
    <property type="entry name" value="Exonuc_VII_lsu_C"/>
</dbReference>
<sequence length="459" mass="50947">MNQPSMSLSEMLGLVKQAVSMMFQDGLWLTAEILQVSGSRHTYLELVEYDDARKEKAKVRGTIWSGNRKILTKFQAATGNQLSSGMKILFRAVPEYHEIYGLSLTLTDIDPTYSIGEMEKRLNEIRQMLREKGWWDLNRLLETPREFCRIAVISPPDAAGLGDFRVHADKLQSSGLCDFEYFPAAFQGPTASTQIVDQMVAVLARHNVEAFDFVAMIRGGGDKAGLYQLNDRRLAAACCRLPIPIMVAIGHERDSVILDEVANVRFPTPSMLIAHVRETIIGNARTALANWERISRLSQKLLQQADHLCDQQSRLLKSEANRQLDRADGLLAQKVSDNQYAAQAAIDRAEKGLVRVQQQFGRSAETLCALAEEQIIASRGQVFRQADICLQMAQADLERHVTEVVSANPLSIMRRGYAYVKSGTKFVKSSGDVAEGDTIQVNLSEGSIMATVQGAANVQ</sequence>
<proteinExistence type="inferred from homology"/>
<dbReference type="GO" id="GO:0005737">
    <property type="term" value="C:cytoplasm"/>
    <property type="evidence" value="ECO:0007669"/>
    <property type="project" value="UniProtKB-SubCell"/>
</dbReference>
<feature type="domain" description="OB-fold nucleic acid binding" evidence="7">
    <location>
        <begin position="7"/>
        <end position="109"/>
    </location>
</feature>
<reference evidence="8" key="1">
    <citation type="submission" date="2020-12" db="EMBL/GenBank/DDBJ databases">
        <title>Enhanced detection system for hospital associated transmission using whole genome sequencing surveillance.</title>
        <authorList>
            <person name="Harrison L.H."/>
            <person name="Van Tyne D."/>
            <person name="Marsh J.W."/>
            <person name="Griffith M.P."/>
            <person name="Snyder D.J."/>
            <person name="Cooper V.S."/>
            <person name="Mustapha M."/>
        </authorList>
    </citation>
    <scope>NUCLEOTIDE SEQUENCE</scope>
    <source>
        <strain evidence="8">PSB00042</strain>
    </source>
</reference>
<dbReference type="GO" id="GO:0008855">
    <property type="term" value="F:exodeoxyribonuclease VII activity"/>
    <property type="evidence" value="ECO:0007669"/>
    <property type="project" value="UniProtKB-UniRule"/>
</dbReference>
<evidence type="ECO:0000259" key="7">
    <source>
        <dbReference type="Pfam" id="PF13742"/>
    </source>
</evidence>
<dbReference type="Pfam" id="PF02601">
    <property type="entry name" value="Exonuc_VII_L"/>
    <property type="match status" value="1"/>
</dbReference>
<dbReference type="RefSeq" id="WP_198746463.1">
    <property type="nucleotide sequence ID" value="NZ_JAEHTE010000002.1"/>
</dbReference>
<evidence type="ECO:0000313" key="8">
    <source>
        <dbReference type="EMBL" id="MBI6882839.1"/>
    </source>
</evidence>
<keyword evidence="4 5" id="KW-0269">Exonuclease</keyword>
<feature type="domain" description="Exonuclease VII large subunit C-terminal" evidence="6">
    <location>
        <begin position="136"/>
        <end position="450"/>
    </location>
</feature>
<comment type="caution">
    <text evidence="8">The sequence shown here is derived from an EMBL/GenBank/DDBJ whole genome shotgun (WGS) entry which is preliminary data.</text>
</comment>
<dbReference type="GO" id="GO:0006308">
    <property type="term" value="P:DNA catabolic process"/>
    <property type="evidence" value="ECO:0007669"/>
    <property type="project" value="UniProtKB-UniRule"/>
</dbReference>